<evidence type="ECO:0000256" key="1">
    <source>
        <dbReference type="SAM" id="MobiDB-lite"/>
    </source>
</evidence>
<dbReference type="EMBL" id="HBIB01014392">
    <property type="protein sequence ID" value="CAE0247069.1"/>
    <property type="molecule type" value="Transcribed_RNA"/>
</dbReference>
<feature type="compositionally biased region" description="Basic and acidic residues" evidence="1">
    <location>
        <begin position="69"/>
        <end position="95"/>
    </location>
</feature>
<feature type="compositionally biased region" description="Polar residues" evidence="1">
    <location>
        <begin position="122"/>
        <end position="133"/>
    </location>
</feature>
<gene>
    <name evidence="2" type="ORF">PBIL07802_LOCUS9259</name>
</gene>
<evidence type="ECO:0000313" key="2">
    <source>
        <dbReference type="EMBL" id="CAE0247069.1"/>
    </source>
</evidence>
<feature type="region of interest" description="Disordered" evidence="1">
    <location>
        <begin position="66"/>
        <end position="133"/>
    </location>
</feature>
<dbReference type="AlphaFoldDB" id="A0A7S3D5F2"/>
<proteinExistence type="predicted"/>
<name>A0A7S3D5F2_9EUKA</name>
<accession>A0A7S3D5F2</accession>
<sequence length="133" mass="14563">MERRRSDAERKKQLEVKKKHMLDHHIAADKLPLKKREEGLSGLLSKLSKQGVRIPADVLSFASTVTARSSREGVGRKKDSDEVGGKTRDGRRRPESALAGEAKQGGKGQKRQIGGDAAATLSRRSSVSSAKRY</sequence>
<protein>
    <submittedName>
        <fullName evidence="2">Uncharacterized protein</fullName>
    </submittedName>
</protein>
<reference evidence="2" key="1">
    <citation type="submission" date="2021-01" db="EMBL/GenBank/DDBJ databases">
        <authorList>
            <person name="Corre E."/>
            <person name="Pelletier E."/>
            <person name="Niang G."/>
            <person name="Scheremetjew M."/>
            <person name="Finn R."/>
            <person name="Kale V."/>
            <person name="Holt S."/>
            <person name="Cochrane G."/>
            <person name="Meng A."/>
            <person name="Brown T."/>
            <person name="Cohen L."/>
        </authorList>
    </citation>
    <scope>NUCLEOTIDE SEQUENCE</scope>
    <source>
        <strain evidence="2">NIES-2562</strain>
    </source>
</reference>
<organism evidence="2">
    <name type="scientific">Palpitomonas bilix</name>
    <dbReference type="NCBI Taxonomy" id="652834"/>
    <lineage>
        <taxon>Eukaryota</taxon>
        <taxon>Eukaryota incertae sedis</taxon>
    </lineage>
</organism>